<gene>
    <name evidence="3" type="ORF">Rt10032_c01g0325</name>
</gene>
<evidence type="ECO:0000313" key="3">
    <source>
        <dbReference type="EMBL" id="GEM06308.1"/>
    </source>
</evidence>
<organism evidence="3 4">
    <name type="scientific">Rhodotorula toruloides</name>
    <name type="common">Yeast</name>
    <name type="synonym">Rhodosporidium toruloides</name>
    <dbReference type="NCBI Taxonomy" id="5286"/>
    <lineage>
        <taxon>Eukaryota</taxon>
        <taxon>Fungi</taxon>
        <taxon>Dikarya</taxon>
        <taxon>Basidiomycota</taxon>
        <taxon>Pucciniomycotina</taxon>
        <taxon>Microbotryomycetes</taxon>
        <taxon>Sporidiobolales</taxon>
        <taxon>Sporidiobolaceae</taxon>
        <taxon>Rhodotorula</taxon>
    </lineage>
</organism>
<evidence type="ECO:0000259" key="2">
    <source>
        <dbReference type="PROSITE" id="PS50003"/>
    </source>
</evidence>
<dbReference type="InterPro" id="IPR011993">
    <property type="entry name" value="PH-like_dom_sf"/>
</dbReference>
<evidence type="ECO:0000313" key="4">
    <source>
        <dbReference type="Proteomes" id="UP000321518"/>
    </source>
</evidence>
<feature type="domain" description="PH" evidence="2">
    <location>
        <begin position="225"/>
        <end position="323"/>
    </location>
</feature>
<dbReference type="Proteomes" id="UP000321518">
    <property type="component" value="Unassembled WGS sequence"/>
</dbReference>
<dbReference type="AlphaFoldDB" id="A0A511K7J2"/>
<reference evidence="3 4" key="1">
    <citation type="submission" date="2019-07" db="EMBL/GenBank/DDBJ databases">
        <title>Rhodotorula toruloides NBRC10032 genome sequencing.</title>
        <authorList>
            <person name="Shida Y."/>
            <person name="Takaku H."/>
            <person name="Ogasawara W."/>
            <person name="Mori K."/>
        </authorList>
    </citation>
    <scope>NUCLEOTIDE SEQUENCE [LARGE SCALE GENOMIC DNA]</scope>
    <source>
        <strain evidence="3 4">NBRC10032</strain>
    </source>
</reference>
<dbReference type="PROSITE" id="PS50003">
    <property type="entry name" value="PH_DOMAIN"/>
    <property type="match status" value="1"/>
</dbReference>
<dbReference type="OrthoDB" id="2123378at2759"/>
<dbReference type="SUPFAM" id="SSF50729">
    <property type="entry name" value="PH domain-like"/>
    <property type="match status" value="1"/>
</dbReference>
<accession>A0A511K7J2</accession>
<feature type="compositionally biased region" description="Basic and acidic residues" evidence="1">
    <location>
        <begin position="79"/>
        <end position="119"/>
    </location>
</feature>
<proteinExistence type="predicted"/>
<name>A0A511K7J2_RHOTO</name>
<feature type="region of interest" description="Disordered" evidence="1">
    <location>
        <begin position="41"/>
        <end position="119"/>
    </location>
</feature>
<protein>
    <submittedName>
        <fullName evidence="3">Enoyl-CoA hydratase/carnithine racemase</fullName>
    </submittedName>
</protein>
<dbReference type="InterPro" id="IPR001849">
    <property type="entry name" value="PH_domain"/>
</dbReference>
<dbReference type="EMBL" id="BJWK01000001">
    <property type="protein sequence ID" value="GEM06308.1"/>
    <property type="molecule type" value="Genomic_DNA"/>
</dbReference>
<dbReference type="CDD" id="cd00821">
    <property type="entry name" value="PH"/>
    <property type="match status" value="1"/>
</dbReference>
<comment type="caution">
    <text evidence="3">The sequence shown here is derived from an EMBL/GenBank/DDBJ whole genome shotgun (WGS) entry which is preliminary data.</text>
</comment>
<feature type="compositionally biased region" description="Polar residues" evidence="1">
    <location>
        <begin position="46"/>
        <end position="55"/>
    </location>
</feature>
<dbReference type="Gene3D" id="2.30.29.30">
    <property type="entry name" value="Pleckstrin-homology domain (PH domain)/Phosphotyrosine-binding domain (PTB)"/>
    <property type="match status" value="1"/>
</dbReference>
<evidence type="ECO:0000256" key="1">
    <source>
        <dbReference type="SAM" id="MobiDB-lite"/>
    </source>
</evidence>
<dbReference type="Pfam" id="PF00169">
    <property type="entry name" value="PH"/>
    <property type="match status" value="1"/>
</dbReference>
<sequence length="324" mass="37415">MLVASPSNSSIVLSTQELPVDVAEEEQSVRRAPVLAAAIVAPAAQPSMSDSQNRTEALRLPNAEARAGNGASELAPLRTAEEEAEDRRLIEEELKQRRVEEEHARWRAAEEEEELRAQDEERLRFEAEAERVRQEEERRLAEEARIADGERRAEEQRLAEEAERLRLEEEERTRRAEEEMRLLIERQRLERQLREEEEARQREQARLREAGERKQRLMQARDSGGVMLSGTVNVQGGGSMLWKRRFFQVRGSGLELFKGEADADQPLDTVASDHIVKITDNPEEALVPHSFKLTLKDDDEYLFYYNTEEEKSRLVEALVCTMRR</sequence>